<dbReference type="SUPFAM" id="SSF56784">
    <property type="entry name" value="HAD-like"/>
    <property type="match status" value="1"/>
</dbReference>
<keyword evidence="5" id="KW-1185">Reference proteome</keyword>
<dbReference type="GO" id="GO:0036424">
    <property type="term" value="F:L-phosphoserine phosphatase activity"/>
    <property type="evidence" value="ECO:0007669"/>
    <property type="project" value="UniProtKB-UniRule"/>
</dbReference>
<reference evidence="4 5" key="1">
    <citation type="submission" date="2019-07" db="EMBL/GenBank/DDBJ databases">
        <authorList>
            <person name="Park Y.J."/>
            <person name="Jeong S.E."/>
            <person name="Jung H.S."/>
        </authorList>
    </citation>
    <scope>NUCLEOTIDE SEQUENCE [LARGE SCALE GENOMIC DNA]</scope>
    <source>
        <strain evidence="5">P16(2019)</strain>
    </source>
</reference>
<comment type="caution">
    <text evidence="4">The sequence shown here is derived from an EMBL/GenBank/DDBJ whole genome shotgun (WGS) entry which is preliminary data.</text>
</comment>
<dbReference type="InterPro" id="IPR036412">
    <property type="entry name" value="HAD-like_sf"/>
</dbReference>
<comment type="similarity">
    <text evidence="3">Belongs to the HAD-like hydrolase superfamily.</text>
</comment>
<proteinExistence type="inferred from homology"/>
<name>A0A554A074_9BACI</name>
<dbReference type="EMBL" id="VLXZ01000004">
    <property type="protein sequence ID" value="TSB47090.1"/>
    <property type="molecule type" value="Genomic_DNA"/>
</dbReference>
<keyword evidence="1 3" id="KW-0378">Hydrolase</keyword>
<comment type="catalytic activity">
    <reaction evidence="3">
        <text>O-phospho-D-serine + H2O = D-serine + phosphate</text>
        <dbReference type="Rhea" id="RHEA:24873"/>
        <dbReference type="ChEBI" id="CHEBI:15377"/>
        <dbReference type="ChEBI" id="CHEBI:35247"/>
        <dbReference type="ChEBI" id="CHEBI:43474"/>
        <dbReference type="ChEBI" id="CHEBI:58680"/>
        <dbReference type="EC" id="3.1.3.3"/>
    </reaction>
</comment>
<comment type="catalytic activity">
    <reaction evidence="3">
        <text>O-phospho-L-serine + H2O = L-serine + phosphate</text>
        <dbReference type="Rhea" id="RHEA:21208"/>
        <dbReference type="ChEBI" id="CHEBI:15377"/>
        <dbReference type="ChEBI" id="CHEBI:33384"/>
        <dbReference type="ChEBI" id="CHEBI:43474"/>
        <dbReference type="ChEBI" id="CHEBI:57524"/>
        <dbReference type="EC" id="3.1.3.3"/>
    </reaction>
</comment>
<dbReference type="InterPro" id="IPR051400">
    <property type="entry name" value="HAD-like_hydrolase"/>
</dbReference>
<dbReference type="AlphaFoldDB" id="A0A554A074"/>
<sequence length="264" mass="30440">MIKAVFFDLDDTLLWDRKSVEQAFKATCEYAKEQDRRIDVKELEESVRSEAKRLYASFETYEFTQLIGINPFEGLWANFQDHEQSFQKLKELAPGYRFSSWDLGLKQIGIDDEHLAKELSERFPLERRKHPFVYEETFAVLDQLRDEYQLLLITNGSPDLQNIKLELTPELVPYFDHIVISGAYGKGKPDKGIFEHALSLMELDKDEVMMVGDNLMTDILGAERAGIASIWVNRHNQTATDVVPTFEVESLTEVASILESHTNK</sequence>
<organism evidence="4 5">
    <name type="scientific">Alkalicoccobacillus porphyridii</name>
    <dbReference type="NCBI Taxonomy" id="2597270"/>
    <lineage>
        <taxon>Bacteria</taxon>
        <taxon>Bacillati</taxon>
        <taxon>Bacillota</taxon>
        <taxon>Bacilli</taxon>
        <taxon>Bacillales</taxon>
        <taxon>Bacillaceae</taxon>
        <taxon>Alkalicoccobacillus</taxon>
    </lineage>
</organism>
<dbReference type="PANTHER" id="PTHR46470">
    <property type="entry name" value="N-ACYLNEURAMINATE-9-PHOSPHATASE"/>
    <property type="match status" value="1"/>
</dbReference>
<keyword evidence="3" id="KW-0170">Cobalt</keyword>
<comment type="pathway">
    <text evidence="3">Amino-acid biosynthesis; L-serine biosynthesis; L-serine from 3-phospho-D-glycerate: step 3/3.</text>
</comment>
<dbReference type="InterPro" id="IPR023214">
    <property type="entry name" value="HAD_sf"/>
</dbReference>
<accession>A0A554A074</accession>
<dbReference type="Proteomes" id="UP000318521">
    <property type="component" value="Unassembled WGS sequence"/>
</dbReference>
<dbReference type="InterPro" id="IPR006439">
    <property type="entry name" value="HAD-SF_hydro_IA"/>
</dbReference>
<dbReference type="NCBIfam" id="TIGR01549">
    <property type="entry name" value="HAD-SF-IA-v1"/>
    <property type="match status" value="1"/>
</dbReference>
<dbReference type="OrthoDB" id="9809962at2"/>
<comment type="function">
    <text evidence="3">Catalyzes the last step of the phosphorylated serine biosynthetic pathway, i.e. dephosphorylation of O-phospho-L-serine to form L-serine.</text>
</comment>
<evidence type="ECO:0000256" key="1">
    <source>
        <dbReference type="ARBA" id="ARBA00022801"/>
    </source>
</evidence>
<evidence type="ECO:0000256" key="3">
    <source>
        <dbReference type="HAMAP-Rule" id="MF_02240"/>
    </source>
</evidence>
<dbReference type="Gene3D" id="1.20.120.710">
    <property type="entry name" value="Haloacid dehalogenase hydrolase-like domain"/>
    <property type="match status" value="1"/>
</dbReference>
<keyword evidence="3" id="KW-0718">Serine biosynthesis</keyword>
<dbReference type="HAMAP" id="MF_02240">
    <property type="entry name" value="PSP"/>
    <property type="match status" value="1"/>
</dbReference>
<dbReference type="SFLD" id="SFLDS00003">
    <property type="entry name" value="Haloacid_Dehalogenase"/>
    <property type="match status" value="1"/>
</dbReference>
<protein>
    <recommendedName>
        <fullName evidence="3">Phosphoserine phosphatase</fullName>
        <shortName evidence="3">PSP</shortName>
        <ecNumber evidence="3">3.1.3.3</ecNumber>
    </recommendedName>
</protein>
<dbReference type="Gene3D" id="3.40.50.1000">
    <property type="entry name" value="HAD superfamily/HAD-like"/>
    <property type="match status" value="1"/>
</dbReference>
<keyword evidence="2 3" id="KW-0460">Magnesium</keyword>
<gene>
    <name evidence="4" type="ORF">FN960_08735</name>
</gene>
<dbReference type="EC" id="3.1.3.3" evidence="3"/>
<dbReference type="InterPro" id="IPR044266">
    <property type="entry name" value="PSP_YsaA"/>
</dbReference>
<evidence type="ECO:0000256" key="2">
    <source>
        <dbReference type="ARBA" id="ARBA00022842"/>
    </source>
</evidence>
<dbReference type="GO" id="GO:0006564">
    <property type="term" value="P:L-serine biosynthetic process"/>
    <property type="evidence" value="ECO:0007669"/>
    <property type="project" value="UniProtKB-UniRule"/>
</dbReference>
<dbReference type="SFLD" id="SFLDG01129">
    <property type="entry name" value="C1.5:_HAD__Beta-PGM__Phosphata"/>
    <property type="match status" value="1"/>
</dbReference>
<evidence type="ECO:0000313" key="4">
    <source>
        <dbReference type="EMBL" id="TSB47090.1"/>
    </source>
</evidence>
<dbReference type="Pfam" id="PF00702">
    <property type="entry name" value="Hydrolase"/>
    <property type="match status" value="1"/>
</dbReference>
<comment type="cofactor">
    <cofactor evidence="3">
        <name>Mg(2+)</name>
        <dbReference type="ChEBI" id="CHEBI:18420"/>
    </cofactor>
    <cofactor evidence="3">
        <name>Co(2+)</name>
        <dbReference type="ChEBI" id="CHEBI:48828"/>
    </cofactor>
</comment>
<evidence type="ECO:0000313" key="5">
    <source>
        <dbReference type="Proteomes" id="UP000318521"/>
    </source>
</evidence>
<dbReference type="PANTHER" id="PTHR46470:SF3">
    <property type="entry name" value="N-ACYLNEURAMINATE-9-PHOSPHATASE"/>
    <property type="match status" value="1"/>
</dbReference>
<keyword evidence="3" id="KW-0028">Amino-acid biosynthesis</keyword>
<dbReference type="RefSeq" id="WP_143848320.1">
    <property type="nucleotide sequence ID" value="NZ_VLXZ01000004.1"/>
</dbReference>